<dbReference type="Proteomes" id="UP000623687">
    <property type="component" value="Unassembled WGS sequence"/>
</dbReference>
<evidence type="ECO:0000313" key="3">
    <source>
        <dbReference type="EMBL" id="KAF7437321.1"/>
    </source>
</evidence>
<organism evidence="3 4">
    <name type="scientific">Pleurotus ostreatus</name>
    <name type="common">Oyster mushroom</name>
    <name type="synonym">White-rot fungus</name>
    <dbReference type="NCBI Taxonomy" id="5322"/>
    <lineage>
        <taxon>Eukaryota</taxon>
        <taxon>Fungi</taxon>
        <taxon>Dikarya</taxon>
        <taxon>Basidiomycota</taxon>
        <taxon>Agaricomycotina</taxon>
        <taxon>Agaricomycetes</taxon>
        <taxon>Agaricomycetidae</taxon>
        <taxon>Agaricales</taxon>
        <taxon>Pleurotineae</taxon>
        <taxon>Pleurotaceae</taxon>
        <taxon>Pleurotus</taxon>
    </lineage>
</organism>
<sequence>MPPKFLRAMSIHGDASLEIPSTPPPRVAIVTGAAQGIGQAIAVRLVTDGLLVIVNDIPSRSSQLDTVVKQLNILGSTTSYRVPYTANDIVAHPVVGDVSKEVDVENMIQEAVRVFGRLDVMVANAGIAGTTTTIMDAVVDDWDALFSINLRGVLLCYKHAARQMVKQNIQDGRIIGACSMVGLGGNIHQGAYCASKSAVRSITQSLAASELSGYSITVNAYAPGTIGSETARAKYDERLLVPYRVFRKFYGQPNLKVTCPEPVASIVAYLVKPEASFVTGQVMSVDGGAISPSL</sequence>
<dbReference type="InterPro" id="IPR020904">
    <property type="entry name" value="Sc_DH/Rdtase_CS"/>
</dbReference>
<proteinExistence type="inferred from homology"/>
<dbReference type="PANTHER" id="PTHR42760:SF121">
    <property type="entry name" value="3-OXOACYL-(ACYL-CARRIER-PROTEIN) REDUCTASE"/>
    <property type="match status" value="1"/>
</dbReference>
<dbReference type="PROSITE" id="PS00061">
    <property type="entry name" value="ADH_SHORT"/>
    <property type="match status" value="1"/>
</dbReference>
<dbReference type="GO" id="GO:0048038">
    <property type="term" value="F:quinone binding"/>
    <property type="evidence" value="ECO:0007669"/>
    <property type="project" value="TreeGrafter"/>
</dbReference>
<dbReference type="PRINTS" id="PR00081">
    <property type="entry name" value="GDHRDH"/>
</dbReference>
<keyword evidence="2" id="KW-0521">NADP</keyword>
<dbReference type="InterPro" id="IPR036291">
    <property type="entry name" value="NAD(P)-bd_dom_sf"/>
</dbReference>
<dbReference type="RefSeq" id="XP_036635220.1">
    <property type="nucleotide sequence ID" value="XM_036773747.1"/>
</dbReference>
<keyword evidence="4" id="KW-1185">Reference proteome</keyword>
<comment type="similarity">
    <text evidence="1">Belongs to the short-chain dehydrogenases/reductases (SDR) family.</text>
</comment>
<dbReference type="Pfam" id="PF13561">
    <property type="entry name" value="adh_short_C2"/>
    <property type="match status" value="1"/>
</dbReference>
<evidence type="ECO:0000313" key="4">
    <source>
        <dbReference type="Proteomes" id="UP000623687"/>
    </source>
</evidence>
<dbReference type="PRINTS" id="PR00080">
    <property type="entry name" value="SDRFAMILY"/>
</dbReference>
<comment type="caution">
    <text evidence="3">The sequence shown here is derived from an EMBL/GenBank/DDBJ whole genome shotgun (WGS) entry which is preliminary data.</text>
</comment>
<dbReference type="PANTHER" id="PTHR42760">
    <property type="entry name" value="SHORT-CHAIN DEHYDROGENASES/REDUCTASES FAMILY MEMBER"/>
    <property type="match status" value="1"/>
</dbReference>
<evidence type="ECO:0000256" key="1">
    <source>
        <dbReference type="ARBA" id="ARBA00006484"/>
    </source>
</evidence>
<dbReference type="AlphaFoldDB" id="A0A8H7A3N6"/>
<dbReference type="FunFam" id="3.40.50.720:FF:000084">
    <property type="entry name" value="Short-chain dehydrogenase reductase"/>
    <property type="match status" value="1"/>
</dbReference>
<dbReference type="GO" id="GO:0016616">
    <property type="term" value="F:oxidoreductase activity, acting on the CH-OH group of donors, NAD or NADP as acceptor"/>
    <property type="evidence" value="ECO:0007669"/>
    <property type="project" value="TreeGrafter"/>
</dbReference>
<dbReference type="GeneID" id="59373978"/>
<dbReference type="VEuPathDB" id="FungiDB:PC9H_004160"/>
<reference evidence="3" key="1">
    <citation type="submission" date="2019-07" db="EMBL/GenBank/DDBJ databases">
        <authorList>
            <person name="Palmer J.M."/>
        </authorList>
    </citation>
    <scope>NUCLEOTIDE SEQUENCE</scope>
    <source>
        <strain evidence="3">PC9</strain>
    </source>
</reference>
<accession>A0A8H7A3N6</accession>
<dbReference type="Gene3D" id="3.40.50.720">
    <property type="entry name" value="NAD(P)-binding Rossmann-like Domain"/>
    <property type="match status" value="1"/>
</dbReference>
<dbReference type="OrthoDB" id="498125at2759"/>
<dbReference type="EMBL" id="JACETU010000002">
    <property type="protein sequence ID" value="KAF7437321.1"/>
    <property type="molecule type" value="Genomic_DNA"/>
</dbReference>
<name>A0A8H7A3N6_PLEOS</name>
<dbReference type="SUPFAM" id="SSF51735">
    <property type="entry name" value="NAD(P)-binding Rossmann-fold domains"/>
    <property type="match status" value="1"/>
</dbReference>
<evidence type="ECO:0000256" key="2">
    <source>
        <dbReference type="ARBA" id="ARBA00022857"/>
    </source>
</evidence>
<gene>
    <name evidence="3" type="ORF">PC9H_004160</name>
</gene>
<protein>
    <submittedName>
        <fullName evidence="3">Uncharacterized protein</fullName>
    </submittedName>
</protein>
<dbReference type="InterPro" id="IPR002347">
    <property type="entry name" value="SDR_fam"/>
</dbReference>
<dbReference type="GO" id="GO:0006633">
    <property type="term" value="P:fatty acid biosynthetic process"/>
    <property type="evidence" value="ECO:0007669"/>
    <property type="project" value="TreeGrafter"/>
</dbReference>